<dbReference type="Proteomes" id="UP000076603">
    <property type="component" value="Unassembled WGS sequence"/>
</dbReference>
<accession>A0A162U4F0</accession>
<dbReference type="PATRIC" id="fig|1121326.3.peg.416"/>
<dbReference type="InterPro" id="IPR003791">
    <property type="entry name" value="UPF0178"/>
</dbReference>
<comment type="caution">
    <text evidence="3">The sequence shown here is derived from an EMBL/GenBank/DDBJ whole genome shotgun (WGS) entry which is preliminary data.</text>
</comment>
<evidence type="ECO:0000313" key="3">
    <source>
        <dbReference type="EMBL" id="KZL93414.1"/>
    </source>
</evidence>
<sequence>MFSIKIIVDADACPGKDLIEKAAKENDVPVIMFCDISHILNSNYSTIKYMDKGFQSVDMAVANEAKKGDIVISQDFGVAAMVLGKKAYAISPKGYIYDDSNIDKLLFERHISAKVRRGGGKTSNPKKRSKEDDERLYNNLLKLIKKQKEIEPNKE</sequence>
<protein>
    <recommendedName>
        <fullName evidence="2">UPF0178 protein CLMAG_04380</fullName>
    </recommendedName>
</protein>
<proteinExistence type="inferred from homology"/>
<evidence type="ECO:0000256" key="1">
    <source>
        <dbReference type="ARBA" id="ARBA00008522"/>
    </source>
</evidence>
<evidence type="ECO:0000256" key="2">
    <source>
        <dbReference type="HAMAP-Rule" id="MF_00489"/>
    </source>
</evidence>
<dbReference type="STRING" id="1121326.CLMAG_04380"/>
<organism evidence="3 4">
    <name type="scientific">Clostridium magnum DSM 2767</name>
    <dbReference type="NCBI Taxonomy" id="1121326"/>
    <lineage>
        <taxon>Bacteria</taxon>
        <taxon>Bacillati</taxon>
        <taxon>Bacillota</taxon>
        <taxon>Clostridia</taxon>
        <taxon>Eubacteriales</taxon>
        <taxon>Clostridiaceae</taxon>
        <taxon>Clostridium</taxon>
    </lineage>
</organism>
<evidence type="ECO:0000313" key="4">
    <source>
        <dbReference type="Proteomes" id="UP000076603"/>
    </source>
</evidence>
<dbReference type="PANTHER" id="PTHR35146:SF1">
    <property type="entry name" value="UPF0178 PROTEIN YAII"/>
    <property type="match status" value="1"/>
</dbReference>
<dbReference type="AlphaFoldDB" id="A0A162U4F0"/>
<comment type="similarity">
    <text evidence="1 2">Belongs to the UPF0178 family.</text>
</comment>
<dbReference type="PANTHER" id="PTHR35146">
    <property type="entry name" value="UPF0178 PROTEIN YAII"/>
    <property type="match status" value="1"/>
</dbReference>
<name>A0A162U4F0_9CLOT</name>
<reference evidence="3 4" key="1">
    <citation type="submission" date="2016-04" db="EMBL/GenBank/DDBJ databases">
        <title>Genome sequence of Clostridium magnum DSM 2767.</title>
        <authorList>
            <person name="Poehlein A."/>
            <person name="Uhlig R."/>
            <person name="Fischer R."/>
            <person name="Bahl H."/>
            <person name="Daniel R."/>
        </authorList>
    </citation>
    <scope>NUCLEOTIDE SEQUENCE [LARGE SCALE GENOMIC DNA]</scope>
    <source>
        <strain evidence="3 4">DSM 2767</strain>
    </source>
</reference>
<dbReference type="Pfam" id="PF02639">
    <property type="entry name" value="DUF188"/>
    <property type="match status" value="1"/>
</dbReference>
<gene>
    <name evidence="3" type="ORF">CLMAG_04380</name>
</gene>
<dbReference type="EMBL" id="LWAE01000001">
    <property type="protein sequence ID" value="KZL93414.1"/>
    <property type="molecule type" value="Genomic_DNA"/>
</dbReference>
<dbReference type="HAMAP" id="MF_00489">
    <property type="entry name" value="UPF0178"/>
    <property type="match status" value="1"/>
</dbReference>
<dbReference type="NCBIfam" id="NF001095">
    <property type="entry name" value="PRK00124.1"/>
    <property type="match status" value="1"/>
</dbReference>
<keyword evidence="4" id="KW-1185">Reference proteome</keyword>